<dbReference type="InterPro" id="IPR008936">
    <property type="entry name" value="Rho_GTPase_activation_prot"/>
</dbReference>
<accession>A0A9N7YAD1</accession>
<protein>
    <recommendedName>
        <fullName evidence="1">Rho-GAP domain-containing protein</fullName>
    </recommendedName>
</protein>
<dbReference type="InterPro" id="IPR000198">
    <property type="entry name" value="RhoGAP_dom"/>
</dbReference>
<proteinExistence type="predicted"/>
<evidence type="ECO:0000313" key="2">
    <source>
        <dbReference type="EMBL" id="CAB1418772.1"/>
    </source>
</evidence>
<dbReference type="GO" id="GO:0007165">
    <property type="term" value="P:signal transduction"/>
    <property type="evidence" value="ECO:0007669"/>
    <property type="project" value="InterPro"/>
</dbReference>
<sequence length="259" mass="28480">MKSPSVEECGERLKRILESPSIPQANQQLLVHLSRHLARVGQHSPAGPRLLGQSFAELVFKNSALSADVKPEHHVRILEALIATGGLLEMQTAPVGRRKGQTEGVRLIAAAVLSDRPGDNMLFDECRQRKREREGGAGGEESCSLNLLQMESEYTTGSTPPECSSSASLHNCLSSSVSLFLSHELMELEAAQQQSSQISVLPQLQRGGGLKHCFTKLHSKHEACITPGSQWRWNHVRMSSPRSLLLVVLLEKGHSNWCR</sequence>
<feature type="domain" description="Rho-GAP" evidence="1">
    <location>
        <begin position="1"/>
        <end position="89"/>
    </location>
</feature>
<dbReference type="EMBL" id="CADEAL010000338">
    <property type="protein sequence ID" value="CAB1418772.1"/>
    <property type="molecule type" value="Genomic_DNA"/>
</dbReference>
<organism evidence="2 3">
    <name type="scientific">Pleuronectes platessa</name>
    <name type="common">European plaice</name>
    <dbReference type="NCBI Taxonomy" id="8262"/>
    <lineage>
        <taxon>Eukaryota</taxon>
        <taxon>Metazoa</taxon>
        <taxon>Chordata</taxon>
        <taxon>Craniata</taxon>
        <taxon>Vertebrata</taxon>
        <taxon>Euteleostomi</taxon>
        <taxon>Actinopterygii</taxon>
        <taxon>Neopterygii</taxon>
        <taxon>Teleostei</taxon>
        <taxon>Neoteleostei</taxon>
        <taxon>Acanthomorphata</taxon>
        <taxon>Carangaria</taxon>
        <taxon>Pleuronectiformes</taxon>
        <taxon>Pleuronectoidei</taxon>
        <taxon>Pleuronectidae</taxon>
        <taxon>Pleuronectes</taxon>
    </lineage>
</organism>
<dbReference type="Proteomes" id="UP001153269">
    <property type="component" value="Unassembled WGS sequence"/>
</dbReference>
<keyword evidence="3" id="KW-1185">Reference proteome</keyword>
<dbReference type="Gene3D" id="1.10.555.10">
    <property type="entry name" value="Rho GTPase activation protein"/>
    <property type="match status" value="1"/>
</dbReference>
<evidence type="ECO:0000313" key="3">
    <source>
        <dbReference type="Proteomes" id="UP001153269"/>
    </source>
</evidence>
<dbReference type="PROSITE" id="PS50238">
    <property type="entry name" value="RHOGAP"/>
    <property type="match status" value="1"/>
</dbReference>
<evidence type="ECO:0000259" key="1">
    <source>
        <dbReference type="PROSITE" id="PS50238"/>
    </source>
</evidence>
<dbReference type="AlphaFoldDB" id="A0A9N7YAD1"/>
<gene>
    <name evidence="2" type="ORF">PLEPLA_LOCUS6598</name>
</gene>
<reference evidence="2" key="1">
    <citation type="submission" date="2020-03" db="EMBL/GenBank/DDBJ databases">
        <authorList>
            <person name="Weist P."/>
        </authorList>
    </citation>
    <scope>NUCLEOTIDE SEQUENCE</scope>
</reference>
<comment type="caution">
    <text evidence="2">The sequence shown here is derived from an EMBL/GenBank/DDBJ whole genome shotgun (WGS) entry which is preliminary data.</text>
</comment>
<name>A0A9N7YAD1_PLEPL</name>